<organism evidence="1 2">
    <name type="scientific">Marilutibacter maris</name>
    <dbReference type="NCBI Taxonomy" id="1605891"/>
    <lineage>
        <taxon>Bacteria</taxon>
        <taxon>Pseudomonadati</taxon>
        <taxon>Pseudomonadota</taxon>
        <taxon>Gammaproteobacteria</taxon>
        <taxon>Lysobacterales</taxon>
        <taxon>Lysobacteraceae</taxon>
        <taxon>Marilutibacter</taxon>
    </lineage>
</organism>
<dbReference type="RefSeq" id="WP_141482909.1">
    <property type="nucleotide sequence ID" value="NZ_VICD02000253.1"/>
</dbReference>
<dbReference type="InterPro" id="IPR014347">
    <property type="entry name" value="Tautomerase/MIF_sf"/>
</dbReference>
<sequence length="124" mass="13240">MPHLTIEYTDNVQGIGTVSALRTLNEALMASGQFREADIKSRAVPIGTFAVGTQTAGRGFVHARLAILDGRAPEIKKALSEALLEALRCICRSDCPGIQLCAEVSDIDRASYSKTIHEPGTPST</sequence>
<keyword evidence="1" id="KW-0413">Isomerase</keyword>
<evidence type="ECO:0000313" key="1">
    <source>
        <dbReference type="EMBL" id="KAB8172516.1"/>
    </source>
</evidence>
<accession>A0A508AC19</accession>
<dbReference type="GO" id="GO:0008704">
    <property type="term" value="F:5-carboxymethyl-2-hydroxymuconate delta-isomerase activity"/>
    <property type="evidence" value="ECO:0007669"/>
    <property type="project" value="InterPro"/>
</dbReference>
<comment type="caution">
    <text evidence="1">The sequence shown here is derived from an EMBL/GenBank/DDBJ whole genome shotgun (WGS) entry which is preliminary data.</text>
</comment>
<dbReference type="Proteomes" id="UP000320431">
    <property type="component" value="Unassembled WGS sequence"/>
</dbReference>
<dbReference type="Pfam" id="PF02962">
    <property type="entry name" value="CHMI"/>
    <property type="match status" value="1"/>
</dbReference>
<dbReference type="InterPro" id="IPR004220">
    <property type="entry name" value="5-COMe_2-OHmuconate_Isoase"/>
</dbReference>
<dbReference type="CDD" id="cd00580">
    <property type="entry name" value="CHMI"/>
    <property type="match status" value="1"/>
</dbReference>
<name>A0A508AC19_9GAMM</name>
<dbReference type="EMBL" id="VICD02000253">
    <property type="protein sequence ID" value="KAB8172516.1"/>
    <property type="molecule type" value="Genomic_DNA"/>
</dbReference>
<dbReference type="SUPFAM" id="SSF55331">
    <property type="entry name" value="Tautomerase/MIF"/>
    <property type="match status" value="1"/>
</dbReference>
<dbReference type="PANTHER" id="PTHR37950:SF1">
    <property type="entry name" value="4-HYDROXYPHENYLACETATE CATABOLISM PROTEIN"/>
    <property type="match status" value="1"/>
</dbReference>
<dbReference type="AlphaFoldDB" id="A0A508AC19"/>
<dbReference type="Gene3D" id="3.30.429.10">
    <property type="entry name" value="Macrophage Migration Inhibitory Factor"/>
    <property type="match status" value="1"/>
</dbReference>
<dbReference type="PANTHER" id="PTHR37950">
    <property type="entry name" value="4-HYDROXYPHENYLACETATE CATABOLISM PROTEIN"/>
    <property type="match status" value="1"/>
</dbReference>
<reference evidence="1 2" key="1">
    <citation type="submission" date="2019-10" db="EMBL/GenBank/DDBJ databases">
        <title>Lysobacter alkalisoli sp. nov., isolated from saline-alkaline soil.</title>
        <authorList>
            <person name="Sun J.-Q."/>
        </authorList>
    </citation>
    <scope>NUCLEOTIDE SEQUENCE [LARGE SCALE GENOMIC DNA]</scope>
    <source>
        <strain evidence="1 2">KCTC 42381</strain>
    </source>
</reference>
<protein>
    <submittedName>
        <fullName evidence="1">5-carboxymethyl-2-hydroxymuconate isomerase</fullName>
    </submittedName>
</protein>
<proteinExistence type="predicted"/>
<evidence type="ECO:0000313" key="2">
    <source>
        <dbReference type="Proteomes" id="UP000320431"/>
    </source>
</evidence>
<gene>
    <name evidence="1" type="ORF">FKV24_014615</name>
</gene>